<dbReference type="Proteomes" id="UP000004621">
    <property type="component" value="Unassembled WGS sequence"/>
</dbReference>
<gene>
    <name evidence="1" type="ORF">NEISUBOT_04105</name>
</gene>
<evidence type="ECO:0000313" key="2">
    <source>
        <dbReference type="Proteomes" id="UP000004621"/>
    </source>
</evidence>
<dbReference type="AlphaFoldDB" id="A0A9W5IRB1"/>
<evidence type="ECO:0000313" key="1">
    <source>
        <dbReference type="EMBL" id="EFC52359.1"/>
    </source>
</evidence>
<comment type="caution">
    <text evidence="1">The sequence shown here is derived from an EMBL/GenBank/DDBJ whole genome shotgun (WGS) entry which is preliminary data.</text>
</comment>
<name>A0A9W5IRB1_NEISU</name>
<reference evidence="1 2" key="1">
    <citation type="submission" date="2010-01" db="EMBL/GenBank/DDBJ databases">
        <authorList>
            <person name="Weinstock G."/>
            <person name="Sodergren E."/>
            <person name="Clifton S."/>
            <person name="Fulton L."/>
            <person name="Fulton B."/>
            <person name="Courtney L."/>
            <person name="Fronick C."/>
            <person name="Harrison M."/>
            <person name="Strong C."/>
            <person name="Farmer C."/>
            <person name="Delahaunty K."/>
            <person name="Markovic C."/>
            <person name="Hall O."/>
            <person name="Minx P."/>
            <person name="Tomlinson C."/>
            <person name="Mitreva M."/>
            <person name="Nelson J."/>
            <person name="Hou S."/>
            <person name="Wollam A."/>
            <person name="Pepin K.H."/>
            <person name="Johnson M."/>
            <person name="Bhonagiri V."/>
            <person name="Nash W.E."/>
            <person name="Warren W."/>
            <person name="Chinwalla A."/>
            <person name="Mardis E.R."/>
            <person name="Wilson R.K."/>
        </authorList>
    </citation>
    <scope>NUCLEOTIDE SEQUENCE [LARGE SCALE GENOMIC DNA]</scope>
    <source>
        <strain evidence="1 2">NJ9703</strain>
    </source>
</reference>
<proteinExistence type="predicted"/>
<accession>A0A9W5IRB1</accession>
<sequence length="100" mass="11094">MPRQRLNHLEIELVALVPAVNRARSQRQFGMGDHFFGVEEIGVAQAVASRAGTHRIVERKKARLQFGQAVRTHGAGKPRGKPMFFAAVHFHCQRALVAVA</sequence>
<organism evidence="1 2">
    <name type="scientific">Neisseria subflava NJ9703</name>
    <dbReference type="NCBI Taxonomy" id="546268"/>
    <lineage>
        <taxon>Bacteria</taxon>
        <taxon>Pseudomonadati</taxon>
        <taxon>Pseudomonadota</taxon>
        <taxon>Betaproteobacteria</taxon>
        <taxon>Neisseriales</taxon>
        <taxon>Neisseriaceae</taxon>
        <taxon>Neisseria</taxon>
    </lineage>
</organism>
<protein>
    <submittedName>
        <fullName evidence="1">Uncharacterized protein</fullName>
    </submittedName>
</protein>
<dbReference type="EMBL" id="ACEO02000004">
    <property type="protein sequence ID" value="EFC52359.1"/>
    <property type="molecule type" value="Genomic_DNA"/>
</dbReference>